<organism evidence="3 4">
    <name type="scientific">Glacieibacterium frigidum</name>
    <dbReference type="NCBI Taxonomy" id="2593303"/>
    <lineage>
        <taxon>Bacteria</taxon>
        <taxon>Pseudomonadati</taxon>
        <taxon>Pseudomonadota</taxon>
        <taxon>Alphaproteobacteria</taxon>
        <taxon>Sphingomonadales</taxon>
        <taxon>Sphingosinicellaceae</taxon>
        <taxon>Glacieibacterium</taxon>
    </lineage>
</organism>
<dbReference type="InterPro" id="IPR013424">
    <property type="entry name" value="Ice-binding_C"/>
</dbReference>
<comment type="caution">
    <text evidence="3">The sequence shown here is derived from an EMBL/GenBank/DDBJ whole genome shotgun (WGS) entry which is preliminary data.</text>
</comment>
<dbReference type="OrthoDB" id="7452696at2"/>
<evidence type="ECO:0000256" key="1">
    <source>
        <dbReference type="SAM" id="SignalP"/>
    </source>
</evidence>
<accession>A0A552U7M2</accession>
<keyword evidence="1" id="KW-0732">Signal</keyword>
<name>A0A552U7M2_9SPHN</name>
<evidence type="ECO:0000259" key="2">
    <source>
        <dbReference type="Pfam" id="PF07589"/>
    </source>
</evidence>
<proteinExistence type="predicted"/>
<dbReference type="Proteomes" id="UP000317894">
    <property type="component" value="Unassembled WGS sequence"/>
</dbReference>
<feature type="signal peptide" evidence="1">
    <location>
        <begin position="1"/>
        <end position="20"/>
    </location>
</feature>
<gene>
    <name evidence="3" type="ORF">FMM06_10895</name>
</gene>
<dbReference type="NCBIfam" id="TIGR02595">
    <property type="entry name" value="PEP_CTERM"/>
    <property type="match status" value="1"/>
</dbReference>
<dbReference type="EMBL" id="VJWA01000002">
    <property type="protein sequence ID" value="TRW14218.1"/>
    <property type="molecule type" value="Genomic_DNA"/>
</dbReference>
<evidence type="ECO:0000313" key="4">
    <source>
        <dbReference type="Proteomes" id="UP000317894"/>
    </source>
</evidence>
<keyword evidence="4" id="KW-1185">Reference proteome</keyword>
<sequence length="215" mass="22151">MKTGLISAGLLSLLAVPAGAVTFTNPAPIVIPDDAETTSDLTVAGTTGTITGLTLTLNNLSHTFPDDLVFGLLNVTTNLGFVFMSGVGGSTGVSNVTVTFSDAAGDFAPESFVDGALTSGTYLPSNYYGFAFNAFDNATAFADFNGTSANGLWRLYVLDTFAADVGTVAGGWSLDFTLANAAVPEPATWGMMIVGFGLAGTAVRRRRQREHAVTA</sequence>
<dbReference type="AlphaFoldDB" id="A0A552U7M2"/>
<dbReference type="Gene3D" id="2.60.120.260">
    <property type="entry name" value="Galactose-binding domain-like"/>
    <property type="match status" value="1"/>
</dbReference>
<dbReference type="RefSeq" id="WP_144237423.1">
    <property type="nucleotide sequence ID" value="NZ_VJWA01000002.1"/>
</dbReference>
<protein>
    <submittedName>
        <fullName evidence="3">PEP-CTERM sorting domain-containing protein</fullName>
    </submittedName>
</protein>
<evidence type="ECO:0000313" key="3">
    <source>
        <dbReference type="EMBL" id="TRW14218.1"/>
    </source>
</evidence>
<dbReference type="NCBIfam" id="NF035944">
    <property type="entry name" value="PEPxxWA-CTERM"/>
    <property type="match status" value="1"/>
</dbReference>
<reference evidence="3 4" key="1">
    <citation type="submission" date="2019-07" db="EMBL/GenBank/DDBJ databases">
        <title>Novel species isolated from glacier.</title>
        <authorList>
            <person name="Liu Q."/>
            <person name="Xin Y.-H."/>
        </authorList>
    </citation>
    <scope>NUCLEOTIDE SEQUENCE [LARGE SCALE GENOMIC DNA]</scope>
    <source>
        <strain evidence="3 4">LB1R16</strain>
    </source>
</reference>
<dbReference type="Pfam" id="PF07589">
    <property type="entry name" value="PEP-CTERM"/>
    <property type="match status" value="1"/>
</dbReference>
<feature type="domain" description="Ice-binding protein C-terminal" evidence="2">
    <location>
        <begin position="182"/>
        <end position="206"/>
    </location>
</feature>
<feature type="chain" id="PRO_5022072183" evidence="1">
    <location>
        <begin position="21"/>
        <end position="215"/>
    </location>
</feature>